<dbReference type="RefSeq" id="WP_142899470.1">
    <property type="nucleotide sequence ID" value="NZ_ML660064.1"/>
</dbReference>
<dbReference type="InterPro" id="IPR036909">
    <property type="entry name" value="Cyt_c-like_dom_sf"/>
</dbReference>
<dbReference type="GO" id="GO:0046872">
    <property type="term" value="F:metal ion binding"/>
    <property type="evidence" value="ECO:0007669"/>
    <property type="project" value="UniProtKB-KW"/>
</dbReference>
<keyword evidence="3 4" id="KW-0408">Iron</keyword>
<dbReference type="GO" id="GO:0020037">
    <property type="term" value="F:heme binding"/>
    <property type="evidence" value="ECO:0007669"/>
    <property type="project" value="InterPro"/>
</dbReference>
<dbReference type="PROSITE" id="PS51007">
    <property type="entry name" value="CYTC"/>
    <property type="match status" value="1"/>
</dbReference>
<evidence type="ECO:0000256" key="1">
    <source>
        <dbReference type="ARBA" id="ARBA00022617"/>
    </source>
</evidence>
<evidence type="ECO:0000313" key="6">
    <source>
        <dbReference type="EMBL" id="TQV71923.1"/>
    </source>
</evidence>
<feature type="domain" description="Cytochrome c" evidence="5">
    <location>
        <begin position="64"/>
        <end position="155"/>
    </location>
</feature>
<sequence>MTEKTHTKTGTCAKTAMLSLAAFGVLLMSDTVTDRMPAYAASDSKEASSDMQPASPQAMVLPLADVAHGRQLFVSKGCVICHSINGVGGRAAPALDAIAFEQGDEVPAVDPLDFVARMWRGAPAMLDLQAIELGYQIELTANDLVDLAVFASDAGAQSDFTLEDVPEPMWDWMLNEPYWEDESWPERLLEGFPDSEDSDTAD</sequence>
<keyword evidence="2 4" id="KW-0479">Metal-binding</keyword>
<keyword evidence="1 4" id="KW-0349">Heme</keyword>
<reference evidence="6 7" key="1">
    <citation type="submission" date="2019-06" db="EMBL/GenBank/DDBJ databases">
        <title>Whole genome sequence for Rhodospirillaceae sp. R148.</title>
        <authorList>
            <person name="Wang G."/>
        </authorList>
    </citation>
    <scope>NUCLEOTIDE SEQUENCE [LARGE SCALE GENOMIC DNA]</scope>
    <source>
        <strain evidence="6 7">R148</strain>
    </source>
</reference>
<gene>
    <name evidence="6" type="ORF">FKG95_26470</name>
</gene>
<organism evidence="6 7">
    <name type="scientific">Denitrobaculum tricleocarpae</name>
    <dbReference type="NCBI Taxonomy" id="2591009"/>
    <lineage>
        <taxon>Bacteria</taxon>
        <taxon>Pseudomonadati</taxon>
        <taxon>Pseudomonadota</taxon>
        <taxon>Alphaproteobacteria</taxon>
        <taxon>Rhodospirillales</taxon>
        <taxon>Rhodospirillaceae</taxon>
        <taxon>Denitrobaculum</taxon>
    </lineage>
</organism>
<protein>
    <recommendedName>
        <fullName evidence="5">Cytochrome c domain-containing protein</fullName>
    </recommendedName>
</protein>
<evidence type="ECO:0000256" key="2">
    <source>
        <dbReference type="ARBA" id="ARBA00022723"/>
    </source>
</evidence>
<evidence type="ECO:0000313" key="7">
    <source>
        <dbReference type="Proteomes" id="UP000315252"/>
    </source>
</evidence>
<dbReference type="Gene3D" id="1.10.760.10">
    <property type="entry name" value="Cytochrome c-like domain"/>
    <property type="match status" value="1"/>
</dbReference>
<proteinExistence type="predicted"/>
<dbReference type="SUPFAM" id="SSF46626">
    <property type="entry name" value="Cytochrome c"/>
    <property type="match status" value="1"/>
</dbReference>
<dbReference type="InterPro" id="IPR009056">
    <property type="entry name" value="Cyt_c-like_dom"/>
</dbReference>
<comment type="caution">
    <text evidence="6">The sequence shown here is derived from an EMBL/GenBank/DDBJ whole genome shotgun (WGS) entry which is preliminary data.</text>
</comment>
<evidence type="ECO:0000256" key="3">
    <source>
        <dbReference type="ARBA" id="ARBA00023004"/>
    </source>
</evidence>
<evidence type="ECO:0000259" key="5">
    <source>
        <dbReference type="PROSITE" id="PS51007"/>
    </source>
</evidence>
<accession>A0A545T3X2</accession>
<evidence type="ECO:0000256" key="4">
    <source>
        <dbReference type="PROSITE-ProRule" id="PRU00433"/>
    </source>
</evidence>
<dbReference type="EMBL" id="VHSH01000013">
    <property type="protein sequence ID" value="TQV71923.1"/>
    <property type="molecule type" value="Genomic_DNA"/>
</dbReference>
<dbReference type="GO" id="GO:0009055">
    <property type="term" value="F:electron transfer activity"/>
    <property type="evidence" value="ECO:0007669"/>
    <property type="project" value="InterPro"/>
</dbReference>
<dbReference type="AlphaFoldDB" id="A0A545T3X2"/>
<name>A0A545T3X2_9PROT</name>
<dbReference type="OrthoDB" id="7866026at2"/>
<dbReference type="Pfam" id="PF00034">
    <property type="entry name" value="Cytochrom_C"/>
    <property type="match status" value="1"/>
</dbReference>
<keyword evidence="7" id="KW-1185">Reference proteome</keyword>
<dbReference type="Proteomes" id="UP000315252">
    <property type="component" value="Unassembled WGS sequence"/>
</dbReference>